<name>A0A1G4IDK7_TRYEQ</name>
<evidence type="ECO:0000313" key="1">
    <source>
        <dbReference type="EMBL" id="SCU70246.1"/>
    </source>
</evidence>
<dbReference type="GeneID" id="92375759"/>
<dbReference type="Proteomes" id="UP000195570">
    <property type="component" value="Unassembled WGS sequence"/>
</dbReference>
<proteinExistence type="predicted"/>
<sequence>MDSLQSAVKSVLLFSPRTVKNYGDISAPRSSGREGELVYMAEVAELLITELINVLSRGLCEGIDLWSVLETLRVVCGKIARHESSKSPLRKAMYRLKFSGQLVYVVKSSFMQSAADVRVRALLRLMLNQGVLLAALELIGRWNAAELTAFYAERGASILCDMEGKLWDAFLRICTPIGGVTLTQIVAGVSGTAATVKFDLMLVPPCADNTRRNANGPMHGNSGEAIKWLDNRHDTTTGHITPLFGGCKSTVGTAERRSDSHGVYGREMRGGNNSGEAVDVGDYCKSDGTIAEVRTNATTNFTGSNLERAKMLLDEAEVILFRKWRQLVSVMAEQEALLFEAVDGV</sequence>
<dbReference type="EMBL" id="CZPT02001400">
    <property type="protein sequence ID" value="SCU70246.1"/>
    <property type="molecule type" value="Genomic_DNA"/>
</dbReference>
<organism evidence="1 2">
    <name type="scientific">Trypanosoma equiperdum</name>
    <dbReference type="NCBI Taxonomy" id="5694"/>
    <lineage>
        <taxon>Eukaryota</taxon>
        <taxon>Discoba</taxon>
        <taxon>Euglenozoa</taxon>
        <taxon>Kinetoplastea</taxon>
        <taxon>Metakinetoplastina</taxon>
        <taxon>Trypanosomatida</taxon>
        <taxon>Trypanosomatidae</taxon>
        <taxon>Trypanosoma</taxon>
    </lineage>
</organism>
<gene>
    <name evidence="1" type="ORF">TEOVI_000181900</name>
</gene>
<protein>
    <submittedName>
        <fullName evidence="1">Uncharacterized protein</fullName>
    </submittedName>
</protein>
<keyword evidence="2" id="KW-1185">Reference proteome</keyword>
<dbReference type="RefSeq" id="XP_067081094.1">
    <property type="nucleotide sequence ID" value="XM_067224993.1"/>
</dbReference>
<comment type="caution">
    <text evidence="1">The sequence shown here is derived from an EMBL/GenBank/DDBJ whole genome shotgun (WGS) entry which is preliminary data.</text>
</comment>
<accession>A0A1G4IDK7</accession>
<dbReference type="AlphaFoldDB" id="A0A1G4IDK7"/>
<reference evidence="1" key="1">
    <citation type="submission" date="2016-09" db="EMBL/GenBank/DDBJ databases">
        <authorList>
            <person name="Hebert L."/>
            <person name="Moumen B."/>
        </authorList>
    </citation>
    <scope>NUCLEOTIDE SEQUENCE [LARGE SCALE GENOMIC DNA]</scope>
    <source>
        <strain evidence="1">OVI</strain>
    </source>
</reference>
<evidence type="ECO:0000313" key="2">
    <source>
        <dbReference type="Proteomes" id="UP000195570"/>
    </source>
</evidence>
<dbReference type="VEuPathDB" id="TriTrypDB:TEOVI_000181900"/>